<sequence length="455" mass="51554">MLGKFISPIGPANLLYEEPRKHRRAPEPSVRERSRRPMLLKISTLGYPLGSGLQKVIFEDFGLSGKCLAERLKRTCLNSLHGPPPIPGGCSSQPIVWLATKYHNPGSSHFPKRLFVKSGQDQNFPAWSMVWIWWLPSPQLTTRRRGRTSRFIDECDEPIYQQYTRHPCRTRLRPARLGLGLWDQRQLPSLGLKEAYVVIDIIGCYHNGVLENPITGQPSKNAICMIIPDNSYILDILDVFPAAHLSLILTVYWAVIAATRYVVTGNHAALNPQRYPNLAPIDQALNAPQMTLYKRQALGPQTGKIVGELKDDICGWISVNQANSCFVGVGIPGKRVVDHKYLPDDFLRIDYVMINYRLAPRNDPAYDKSKKEFDRQVAEYRRTKGNLGIHFNAHYVQGGSIVDSDAHPAFAAYIQNDLNNQRPEELEAEYNGYVQRMQRYGAGAIWDKWRSGATF</sequence>
<protein>
    <submittedName>
        <fullName evidence="1">Uncharacterized protein</fullName>
    </submittedName>
</protein>
<reference evidence="1 2" key="1">
    <citation type="journal article" date="2013" name="Nat. Commun.">
        <title>The evolution and pathogenic mechanisms of the rice sheath blight pathogen.</title>
        <authorList>
            <person name="Zheng A."/>
            <person name="Lin R."/>
            <person name="Xu L."/>
            <person name="Qin P."/>
            <person name="Tang C."/>
            <person name="Ai P."/>
            <person name="Zhang D."/>
            <person name="Liu Y."/>
            <person name="Sun Z."/>
            <person name="Feng H."/>
            <person name="Wang Y."/>
            <person name="Chen Y."/>
            <person name="Liang X."/>
            <person name="Fu R."/>
            <person name="Li Q."/>
            <person name="Zhang J."/>
            <person name="Yu X."/>
            <person name="Xie Z."/>
            <person name="Ding L."/>
            <person name="Guan P."/>
            <person name="Tang J."/>
            <person name="Liang Y."/>
            <person name="Wang S."/>
            <person name="Deng Q."/>
            <person name="Li S."/>
            <person name="Zhu J."/>
            <person name="Wang L."/>
            <person name="Liu H."/>
            <person name="Li P."/>
        </authorList>
    </citation>
    <scope>NUCLEOTIDE SEQUENCE [LARGE SCALE GENOMIC DNA]</scope>
    <source>
        <strain evidence="2">AG-1 IA</strain>
    </source>
</reference>
<comment type="caution">
    <text evidence="1">The sequence shown here is derived from an EMBL/GenBank/DDBJ whole genome shotgun (WGS) entry which is preliminary data.</text>
</comment>
<evidence type="ECO:0000313" key="1">
    <source>
        <dbReference type="EMBL" id="ELU39969.1"/>
    </source>
</evidence>
<dbReference type="HOGENOM" id="CLU_601556_0_0_1"/>
<name>L8WUE3_THACA</name>
<dbReference type="AlphaFoldDB" id="L8WUE3"/>
<evidence type="ECO:0000313" key="2">
    <source>
        <dbReference type="Proteomes" id="UP000011668"/>
    </source>
</evidence>
<gene>
    <name evidence="1" type="ORF">AG1IA_06000</name>
</gene>
<dbReference type="OrthoDB" id="10659821at2759"/>
<accession>L8WUE3</accession>
<dbReference type="EMBL" id="AFRT01001563">
    <property type="protein sequence ID" value="ELU39969.1"/>
    <property type="molecule type" value="Genomic_DNA"/>
</dbReference>
<keyword evidence="2" id="KW-1185">Reference proteome</keyword>
<organism evidence="1 2">
    <name type="scientific">Thanatephorus cucumeris (strain AG1-IA)</name>
    <name type="common">Rice sheath blight fungus</name>
    <name type="synonym">Rhizoctonia solani</name>
    <dbReference type="NCBI Taxonomy" id="983506"/>
    <lineage>
        <taxon>Eukaryota</taxon>
        <taxon>Fungi</taxon>
        <taxon>Dikarya</taxon>
        <taxon>Basidiomycota</taxon>
        <taxon>Agaricomycotina</taxon>
        <taxon>Agaricomycetes</taxon>
        <taxon>Cantharellales</taxon>
        <taxon>Ceratobasidiaceae</taxon>
        <taxon>Rhizoctonia</taxon>
        <taxon>Rhizoctonia solani AG-1</taxon>
    </lineage>
</organism>
<proteinExistence type="predicted"/>
<dbReference type="Proteomes" id="UP000011668">
    <property type="component" value="Unassembled WGS sequence"/>
</dbReference>